<proteinExistence type="predicted"/>
<gene>
    <name evidence="1" type="ORF">RB614_12635</name>
</gene>
<sequence length="47" mass="5276">MPYLETALGLTRPNIRKALRSLRDLGLVHKDGGKGRPTTYRHTATSR</sequence>
<keyword evidence="2" id="KW-1185">Reference proteome</keyword>
<dbReference type="SUPFAM" id="SSF46785">
    <property type="entry name" value="Winged helix' DNA-binding domain"/>
    <property type="match status" value="1"/>
</dbReference>
<dbReference type="EMBL" id="JAVHUY010000010">
    <property type="protein sequence ID" value="MDQ7905372.1"/>
    <property type="molecule type" value="Genomic_DNA"/>
</dbReference>
<dbReference type="RefSeq" id="WP_308712644.1">
    <property type="nucleotide sequence ID" value="NZ_JAVHUY010000010.1"/>
</dbReference>
<organism evidence="1 2">
    <name type="scientific">Phytohabitans maris</name>
    <dbReference type="NCBI Taxonomy" id="3071409"/>
    <lineage>
        <taxon>Bacteria</taxon>
        <taxon>Bacillati</taxon>
        <taxon>Actinomycetota</taxon>
        <taxon>Actinomycetes</taxon>
        <taxon>Micromonosporales</taxon>
        <taxon>Micromonosporaceae</taxon>
    </lineage>
</organism>
<dbReference type="InterPro" id="IPR036390">
    <property type="entry name" value="WH_DNA-bd_sf"/>
</dbReference>
<protein>
    <recommendedName>
        <fullName evidence="3">HTH marR-type domain-containing protein</fullName>
    </recommendedName>
</protein>
<dbReference type="Gene3D" id="1.10.10.10">
    <property type="entry name" value="Winged helix-like DNA-binding domain superfamily/Winged helix DNA-binding domain"/>
    <property type="match status" value="1"/>
</dbReference>
<dbReference type="InterPro" id="IPR036388">
    <property type="entry name" value="WH-like_DNA-bd_sf"/>
</dbReference>
<comment type="caution">
    <text evidence="1">The sequence shown here is derived from an EMBL/GenBank/DDBJ whole genome shotgun (WGS) entry which is preliminary data.</text>
</comment>
<dbReference type="Proteomes" id="UP001230908">
    <property type="component" value="Unassembled WGS sequence"/>
</dbReference>
<reference evidence="1 2" key="1">
    <citation type="submission" date="2023-08" db="EMBL/GenBank/DDBJ databases">
        <title>Phytohabitans sansha sp. nov., isolated from marine sediment.</title>
        <authorList>
            <person name="Zhao Y."/>
            <person name="Yi K."/>
        </authorList>
    </citation>
    <scope>NUCLEOTIDE SEQUENCE [LARGE SCALE GENOMIC DNA]</scope>
    <source>
        <strain evidence="1 2">ZYX-F-186</strain>
    </source>
</reference>
<evidence type="ECO:0000313" key="2">
    <source>
        <dbReference type="Proteomes" id="UP001230908"/>
    </source>
</evidence>
<evidence type="ECO:0008006" key="3">
    <source>
        <dbReference type="Google" id="ProtNLM"/>
    </source>
</evidence>
<accession>A0ABU0ZGA8</accession>
<name>A0ABU0ZGA8_9ACTN</name>
<evidence type="ECO:0000313" key="1">
    <source>
        <dbReference type="EMBL" id="MDQ7905372.1"/>
    </source>
</evidence>